<accession>A0A1G6LES9</accession>
<gene>
    <name evidence="1" type="ORF">SAMN05216505_10287</name>
</gene>
<dbReference type="SUPFAM" id="SSF54427">
    <property type="entry name" value="NTF2-like"/>
    <property type="match status" value="1"/>
</dbReference>
<dbReference type="RefSeq" id="WP_095533957.1">
    <property type="nucleotide sequence ID" value="NZ_FMZK01000002.1"/>
</dbReference>
<evidence type="ECO:0000313" key="2">
    <source>
        <dbReference type="Proteomes" id="UP000182100"/>
    </source>
</evidence>
<protein>
    <submittedName>
        <fullName evidence="1">Nogalonic acid methyl ester cyclase / aklanonic acid methyl ester cyclase</fullName>
    </submittedName>
</protein>
<dbReference type="GO" id="GO:0030638">
    <property type="term" value="P:polyketide metabolic process"/>
    <property type="evidence" value="ECO:0007669"/>
    <property type="project" value="InterPro"/>
</dbReference>
<reference evidence="2" key="1">
    <citation type="submission" date="2016-10" db="EMBL/GenBank/DDBJ databases">
        <authorList>
            <person name="Varghese N."/>
            <person name="Submissions S."/>
        </authorList>
    </citation>
    <scope>NUCLEOTIDE SEQUENCE [LARGE SCALE GENOMIC DNA]</scope>
    <source>
        <strain evidence="2">CGMCC 4.3504</strain>
    </source>
</reference>
<sequence length="145" mass="16611">MSTQIDLVRRMVEAYNTGKTDDVAEFIHPEYLNPGALEHNPELRGPEAFAAAVTWLKYAFSEEAHLEEIGYEENGPWVRAKLALYGRHVGNLVGMPATGRRFSGEQIHLIRIVDGRIRDHRDWPDYLGTYRQLGEPWPAPEGWRP</sequence>
<dbReference type="PANTHER" id="PTHR38436:SF1">
    <property type="entry name" value="ESTER CYCLASE"/>
    <property type="match status" value="1"/>
</dbReference>
<dbReference type="Pfam" id="PF07366">
    <property type="entry name" value="SnoaL"/>
    <property type="match status" value="1"/>
</dbReference>
<proteinExistence type="predicted"/>
<keyword evidence="2" id="KW-1185">Reference proteome</keyword>
<dbReference type="STRING" id="67344.SAMN05216505_10287"/>
<name>A0A1G6LES9_9ACTN</name>
<dbReference type="NCBIfam" id="NF033407">
    <property type="entry name" value="SnoaL_meth_ester"/>
    <property type="match status" value="1"/>
</dbReference>
<dbReference type="InterPro" id="IPR009959">
    <property type="entry name" value="Cyclase_SnoaL-like"/>
</dbReference>
<evidence type="ECO:0000313" key="1">
    <source>
        <dbReference type="EMBL" id="SDC41751.1"/>
    </source>
</evidence>
<dbReference type="PANTHER" id="PTHR38436">
    <property type="entry name" value="POLYKETIDE CYCLASE SNOAL-LIKE DOMAIN"/>
    <property type="match status" value="1"/>
</dbReference>
<dbReference type="EMBL" id="FMZK01000002">
    <property type="protein sequence ID" value="SDC41751.1"/>
    <property type="molecule type" value="Genomic_DNA"/>
</dbReference>
<organism evidence="1 2">
    <name type="scientific">Streptomyces prasinopilosus</name>
    <dbReference type="NCBI Taxonomy" id="67344"/>
    <lineage>
        <taxon>Bacteria</taxon>
        <taxon>Bacillati</taxon>
        <taxon>Actinomycetota</taxon>
        <taxon>Actinomycetes</taxon>
        <taxon>Kitasatosporales</taxon>
        <taxon>Streptomycetaceae</taxon>
        <taxon>Streptomyces</taxon>
    </lineage>
</organism>
<dbReference type="Proteomes" id="UP000182100">
    <property type="component" value="Unassembled WGS sequence"/>
</dbReference>
<dbReference type="Gene3D" id="3.10.450.50">
    <property type="match status" value="1"/>
</dbReference>
<dbReference type="AlphaFoldDB" id="A0A1G6LES9"/>
<dbReference type="InterPro" id="IPR032710">
    <property type="entry name" value="NTF2-like_dom_sf"/>
</dbReference>